<evidence type="ECO:0000256" key="10">
    <source>
        <dbReference type="PROSITE-ProRule" id="PRU00455"/>
    </source>
</evidence>
<dbReference type="GO" id="GO:0016567">
    <property type="term" value="P:protein ubiquitination"/>
    <property type="evidence" value="ECO:0007669"/>
    <property type="project" value="UniProtKB-UniPathway"/>
</dbReference>
<reference evidence="14" key="1">
    <citation type="submission" date="2022-01" db="UniProtKB">
        <authorList>
            <consortium name="EnsemblMetazoa"/>
        </authorList>
    </citation>
    <scope>IDENTIFICATION</scope>
</reference>
<feature type="region of interest" description="Disordered" evidence="11">
    <location>
        <begin position="1"/>
        <end position="43"/>
    </location>
</feature>
<keyword evidence="7 10" id="KW-0863">Zinc-finger</keyword>
<dbReference type="GO" id="GO:0061630">
    <property type="term" value="F:ubiquitin protein ligase activity"/>
    <property type="evidence" value="ECO:0007669"/>
    <property type="project" value="UniProtKB-EC"/>
</dbReference>
<feature type="region of interest" description="Disordered" evidence="11">
    <location>
        <begin position="55"/>
        <end position="74"/>
    </location>
</feature>
<evidence type="ECO:0000256" key="2">
    <source>
        <dbReference type="ARBA" id="ARBA00004906"/>
    </source>
</evidence>
<keyword evidence="5" id="KW-0808">Transferase</keyword>
<dbReference type="Gene3D" id="3.30.40.10">
    <property type="entry name" value="Zinc/RING finger domain, C3HC4 (zinc finger)"/>
    <property type="match status" value="2"/>
</dbReference>
<dbReference type="InterPro" id="IPR013010">
    <property type="entry name" value="Znf_SIAH"/>
</dbReference>
<evidence type="ECO:0000256" key="4">
    <source>
        <dbReference type="ARBA" id="ARBA00012483"/>
    </source>
</evidence>
<proteinExistence type="inferred from homology"/>
<evidence type="ECO:0000256" key="7">
    <source>
        <dbReference type="ARBA" id="ARBA00022771"/>
    </source>
</evidence>
<dbReference type="EC" id="2.3.2.27" evidence="4"/>
<keyword evidence="6" id="KW-0479">Metal-binding</keyword>
<keyword evidence="15" id="KW-1185">Reference proteome</keyword>
<dbReference type="PROSITE" id="PS50089">
    <property type="entry name" value="ZF_RING_2"/>
    <property type="match status" value="1"/>
</dbReference>
<keyword evidence="8" id="KW-0833">Ubl conjugation pathway</keyword>
<dbReference type="InterPro" id="IPR049548">
    <property type="entry name" value="Sina-like_RING"/>
</dbReference>
<comment type="catalytic activity">
    <reaction evidence="1">
        <text>S-ubiquitinyl-[E2 ubiquitin-conjugating enzyme]-L-cysteine + [acceptor protein]-L-lysine = [E2 ubiquitin-conjugating enzyme]-L-cysteine + N(6)-ubiquitinyl-[acceptor protein]-L-lysine.</text>
        <dbReference type="EC" id="2.3.2.27"/>
    </reaction>
</comment>
<dbReference type="GO" id="GO:0043161">
    <property type="term" value="P:proteasome-mediated ubiquitin-dependent protein catabolic process"/>
    <property type="evidence" value="ECO:0007669"/>
    <property type="project" value="TreeGrafter"/>
</dbReference>
<organism evidence="14 15">
    <name type="scientific">Cimex lectularius</name>
    <name type="common">Bed bug</name>
    <name type="synonym">Acanthia lectularia</name>
    <dbReference type="NCBI Taxonomy" id="79782"/>
    <lineage>
        <taxon>Eukaryota</taxon>
        <taxon>Metazoa</taxon>
        <taxon>Ecdysozoa</taxon>
        <taxon>Arthropoda</taxon>
        <taxon>Hexapoda</taxon>
        <taxon>Insecta</taxon>
        <taxon>Pterygota</taxon>
        <taxon>Neoptera</taxon>
        <taxon>Paraneoptera</taxon>
        <taxon>Hemiptera</taxon>
        <taxon>Heteroptera</taxon>
        <taxon>Panheteroptera</taxon>
        <taxon>Cimicomorpha</taxon>
        <taxon>Cimicidae</taxon>
        <taxon>Cimex</taxon>
    </lineage>
</organism>
<dbReference type="SUPFAM" id="SSF49599">
    <property type="entry name" value="TRAF domain-like"/>
    <property type="match status" value="1"/>
</dbReference>
<dbReference type="AlphaFoldDB" id="A0A8I6S4K7"/>
<evidence type="ECO:0000256" key="3">
    <source>
        <dbReference type="ARBA" id="ARBA00009119"/>
    </source>
</evidence>
<evidence type="ECO:0000313" key="14">
    <source>
        <dbReference type="EnsemblMetazoa" id="XP_014257019.1"/>
    </source>
</evidence>
<dbReference type="PROSITE" id="PS51081">
    <property type="entry name" value="ZF_SIAH"/>
    <property type="match status" value="1"/>
</dbReference>
<evidence type="ECO:0000256" key="9">
    <source>
        <dbReference type="ARBA" id="ARBA00022833"/>
    </source>
</evidence>
<comment type="pathway">
    <text evidence="2">Protein modification; protein ubiquitination.</text>
</comment>
<evidence type="ECO:0000256" key="1">
    <source>
        <dbReference type="ARBA" id="ARBA00000900"/>
    </source>
</evidence>
<feature type="compositionally biased region" description="Polar residues" evidence="11">
    <location>
        <begin position="189"/>
        <end position="199"/>
    </location>
</feature>
<dbReference type="UniPathway" id="UPA00143"/>
<dbReference type="GO" id="GO:0008270">
    <property type="term" value="F:zinc ion binding"/>
    <property type="evidence" value="ECO:0007669"/>
    <property type="project" value="UniProtKB-KW"/>
</dbReference>
<name>A0A8I6S4K7_CIMLE</name>
<accession>A0A8I6S4K7</accession>
<dbReference type="PANTHER" id="PTHR45877">
    <property type="entry name" value="E3 UBIQUITIN-PROTEIN LIGASE SIAH2"/>
    <property type="match status" value="1"/>
</dbReference>
<dbReference type="Pfam" id="PF21361">
    <property type="entry name" value="Sina_ZnF"/>
    <property type="match status" value="1"/>
</dbReference>
<keyword evidence="9" id="KW-0862">Zinc</keyword>
<dbReference type="EnsemblMetazoa" id="XM_014401533.2">
    <property type="protein sequence ID" value="XP_014257019.1"/>
    <property type="gene ID" value="LOC106670878"/>
</dbReference>
<dbReference type="RefSeq" id="XP_014257019.1">
    <property type="nucleotide sequence ID" value="XM_014401533.2"/>
</dbReference>
<evidence type="ECO:0000259" key="12">
    <source>
        <dbReference type="PROSITE" id="PS50089"/>
    </source>
</evidence>
<dbReference type="Pfam" id="PF21362">
    <property type="entry name" value="Sina_RING"/>
    <property type="match status" value="1"/>
</dbReference>
<dbReference type="PANTHER" id="PTHR45877:SF2">
    <property type="entry name" value="E3 UBIQUITIN-PROTEIN LIGASE SINA-RELATED"/>
    <property type="match status" value="1"/>
</dbReference>
<dbReference type="Proteomes" id="UP000494040">
    <property type="component" value="Unassembled WGS sequence"/>
</dbReference>
<feature type="compositionally biased region" description="Polar residues" evidence="11">
    <location>
        <begin position="19"/>
        <end position="30"/>
    </location>
</feature>
<dbReference type="KEGG" id="clec:106670878"/>
<sequence>MMAHKSTVCTICTKDNRSRNGSTSGASENGVQRPERPTRAIPNTFSPRSLIVHAPGVQSREELPRPNAPAPQEEIDNRPISPLLVSINNHNQNGFVYLYRAPNLVDTVTTPSTTGPITSPRLSAEFQMQQADIPREEANDLPQDLRCLSGSGHLDMGFGARDTGVGRMQHDRIVPRPAPYPESRVTESEAGNSSNSVQRSTLQESELLKAVLAALECPVCRDYVTPPIRLCLLGHMLCSNCRSRLVLCPECRGPLSNIRARGLESIAAVLNYPCSNQGCQAVVPLTMQPQHAIMCGFRRLSCFFTEESECLWQGLKNDLVSHCLASHPNSVTLEPSLIFNLELGTDNRKDFIMNCFDQLFHVVFMVEVSTRFVFGTVRRLGELEKLKDFLWTMTCESPGAESPKAKLTFSNFPETESTPHYKFNLAITTLFRFCFTTLNEFLVDNALTINVTVSRTGGEQVSTQCLSGSQPHREQPQVMESWGDRVSPSR</sequence>
<comment type="similarity">
    <text evidence="3">Belongs to the SINA (Seven in absentia) family.</text>
</comment>
<evidence type="ECO:0000256" key="8">
    <source>
        <dbReference type="ARBA" id="ARBA00022786"/>
    </source>
</evidence>
<dbReference type="InterPro" id="IPR013083">
    <property type="entry name" value="Znf_RING/FYVE/PHD"/>
</dbReference>
<dbReference type="SUPFAM" id="SSF57850">
    <property type="entry name" value="RING/U-box"/>
    <property type="match status" value="1"/>
</dbReference>
<evidence type="ECO:0000256" key="6">
    <source>
        <dbReference type="ARBA" id="ARBA00022723"/>
    </source>
</evidence>
<feature type="domain" description="RING-type" evidence="12">
    <location>
        <begin position="217"/>
        <end position="252"/>
    </location>
</feature>
<dbReference type="InterPro" id="IPR001841">
    <property type="entry name" value="Znf_RING"/>
</dbReference>
<evidence type="ECO:0000313" key="15">
    <source>
        <dbReference type="Proteomes" id="UP000494040"/>
    </source>
</evidence>
<protein>
    <recommendedName>
        <fullName evidence="4">RING-type E3 ubiquitin transferase</fullName>
        <ecNumber evidence="4">2.3.2.27</ecNumber>
    </recommendedName>
</protein>
<dbReference type="GO" id="GO:0005737">
    <property type="term" value="C:cytoplasm"/>
    <property type="evidence" value="ECO:0007669"/>
    <property type="project" value="TreeGrafter"/>
</dbReference>
<dbReference type="GO" id="GO:0031624">
    <property type="term" value="F:ubiquitin conjugating enzyme binding"/>
    <property type="evidence" value="ECO:0007669"/>
    <property type="project" value="TreeGrafter"/>
</dbReference>
<feature type="domain" description="SIAH-type" evidence="13">
    <location>
        <begin position="267"/>
        <end position="328"/>
    </location>
</feature>
<feature type="region of interest" description="Disordered" evidence="11">
    <location>
        <begin position="172"/>
        <end position="199"/>
    </location>
</feature>
<feature type="region of interest" description="Disordered" evidence="11">
    <location>
        <begin position="462"/>
        <end position="490"/>
    </location>
</feature>
<dbReference type="InterPro" id="IPR004162">
    <property type="entry name" value="SINA-like_animal"/>
</dbReference>
<dbReference type="OrthoDB" id="6590493at2759"/>
<evidence type="ECO:0000256" key="5">
    <source>
        <dbReference type="ARBA" id="ARBA00022679"/>
    </source>
</evidence>
<evidence type="ECO:0000256" key="11">
    <source>
        <dbReference type="SAM" id="MobiDB-lite"/>
    </source>
</evidence>
<dbReference type="GeneID" id="106670878"/>
<evidence type="ECO:0000259" key="13">
    <source>
        <dbReference type="PROSITE" id="PS51081"/>
    </source>
</evidence>